<keyword evidence="1" id="KW-1133">Transmembrane helix</keyword>
<proteinExistence type="predicted"/>
<feature type="transmembrane region" description="Helical" evidence="1">
    <location>
        <begin position="21"/>
        <end position="45"/>
    </location>
</feature>
<evidence type="ECO:0000313" key="3">
    <source>
        <dbReference type="Proteomes" id="UP001056766"/>
    </source>
</evidence>
<accession>A0A9E5D8Q5</accession>
<protein>
    <submittedName>
        <fullName evidence="2">TIGR04279 domain-containing protein</fullName>
    </submittedName>
</protein>
<organism evidence="2 3">
    <name type="scientific">Methanococcoides seepicolus</name>
    <dbReference type="NCBI Taxonomy" id="2828780"/>
    <lineage>
        <taxon>Archaea</taxon>
        <taxon>Methanobacteriati</taxon>
        <taxon>Methanobacteriota</taxon>
        <taxon>Stenosarchaea group</taxon>
        <taxon>Methanomicrobia</taxon>
        <taxon>Methanosarcinales</taxon>
        <taxon>Methanosarcinaceae</taxon>
        <taxon>Methanococcoides</taxon>
    </lineage>
</organism>
<keyword evidence="1" id="KW-0472">Membrane</keyword>
<reference evidence="2" key="2">
    <citation type="submission" date="2021-04" db="EMBL/GenBank/DDBJ databases">
        <authorList>
            <person name="Dong X."/>
        </authorList>
    </citation>
    <scope>NUCLEOTIDE SEQUENCE</scope>
    <source>
        <strain evidence="2">LLY</strain>
    </source>
</reference>
<sequence>MASSVIKKAEHVEKAVLMSRLYTGITLVLSLFITFSFITVASATMNDEYIMEISIDENHVSFADHNGTAEGNWISLSGGETFKIPEPFTFTYNGINSKNAIIKGRNVTVELNVENNTDHVITYPYDTHQMYVAGSGLDDVSFTFHGSDHFANREVDVYLFNSSIVDLKHVLDDLMEGNTASAHAIYDNSQESEAVLDGNGDMSMTYNDMNPGSYSIMIIHTDDITEENILLSATAFEVLDYSADLRTTRNSNNVQLDITVEDAPDKTYTYGAILIKESAYTTDVRVEFDGTLNGFDVLMNGVPIIEGFDLVGMSKDDIDGAELEECLTDIFGADNISIVYEAVYGTNATLYADTTGLSEGDYLVFAGVTSDHDMVAFEQYEMYITQVGMDLFGGPGDEIIINDTRNGIRVIIGLNQSLTNGMLQIEKSTTLPNNVTQPLFYTPAGFATFTANDNLSQAMAYAYIYIDCPHHCLNGLDPNAMRFHWYDENSTNWVQLEPGNPPCCLETGQYNTEHICCCWAKVTHFSTYTSGTYHPYDANKDGMISIDEVNTTIDDYYAGQTSIRMVSEIIDLYRMGGSYCK</sequence>
<comment type="caution">
    <text evidence="2">The sequence shown here is derived from an EMBL/GenBank/DDBJ whole genome shotgun (WGS) entry which is preliminary data.</text>
</comment>
<dbReference type="NCBIfam" id="TIGR04279">
    <property type="entry name" value="TIGR04279 domain"/>
    <property type="match status" value="1"/>
</dbReference>
<evidence type="ECO:0000256" key="1">
    <source>
        <dbReference type="SAM" id="Phobius"/>
    </source>
</evidence>
<reference evidence="2" key="1">
    <citation type="journal article" date="2021" name="mSystems">
        <title>Bacteria and Archaea Synergistically Convert Glycine Betaine to Biogenic Methane in the Formosa Cold Seep of the South China Sea.</title>
        <authorList>
            <person name="Li L."/>
            <person name="Zhang W."/>
            <person name="Zhang S."/>
            <person name="Song L."/>
            <person name="Sun Q."/>
            <person name="Zhang H."/>
            <person name="Xiang H."/>
            <person name="Dong X."/>
        </authorList>
    </citation>
    <scope>NUCLEOTIDE SEQUENCE</scope>
    <source>
        <strain evidence="2">LLY</strain>
    </source>
</reference>
<dbReference type="InterPro" id="IPR018247">
    <property type="entry name" value="EF_Hand_1_Ca_BS"/>
</dbReference>
<dbReference type="EMBL" id="JAGSOI010000004">
    <property type="protein sequence ID" value="MCM1985720.1"/>
    <property type="molecule type" value="Genomic_DNA"/>
</dbReference>
<dbReference type="RefSeq" id="WP_250867099.1">
    <property type="nucleotide sequence ID" value="NZ_JAGSOI010000004.1"/>
</dbReference>
<keyword evidence="3" id="KW-1185">Reference proteome</keyword>
<evidence type="ECO:0000313" key="2">
    <source>
        <dbReference type="EMBL" id="MCM1985720.1"/>
    </source>
</evidence>
<dbReference type="Proteomes" id="UP001056766">
    <property type="component" value="Unassembled WGS sequence"/>
</dbReference>
<gene>
    <name evidence="2" type="ORF">KDK67_01600</name>
</gene>
<keyword evidence="1" id="KW-0812">Transmembrane</keyword>
<dbReference type="AlphaFoldDB" id="A0A9E5D8Q5"/>
<dbReference type="InterPro" id="IPR026595">
    <property type="entry name" value="CHP04279"/>
</dbReference>
<name>A0A9E5D8Q5_9EURY</name>
<dbReference type="PROSITE" id="PS00018">
    <property type="entry name" value="EF_HAND_1"/>
    <property type="match status" value="1"/>
</dbReference>